<gene>
    <name evidence="5" type="ORF">ACFQ5G_20835</name>
</gene>
<feature type="compositionally biased region" description="Basic and acidic residues" evidence="3">
    <location>
        <begin position="397"/>
        <end position="406"/>
    </location>
</feature>
<feature type="region of interest" description="Disordered" evidence="3">
    <location>
        <begin position="188"/>
        <end position="264"/>
    </location>
</feature>
<evidence type="ECO:0000256" key="2">
    <source>
        <dbReference type="RuleBase" id="RU003707"/>
    </source>
</evidence>
<dbReference type="InterPro" id="IPR018376">
    <property type="entry name" value="Enoyl-CoA_hyd/isom_CS"/>
</dbReference>
<dbReference type="InterPro" id="IPR029045">
    <property type="entry name" value="ClpP/crotonase-like_dom_sf"/>
</dbReference>
<organism evidence="5 6">
    <name type="scientific">Actinoplanes sichuanensis</name>
    <dbReference type="NCBI Taxonomy" id="512349"/>
    <lineage>
        <taxon>Bacteria</taxon>
        <taxon>Bacillati</taxon>
        <taxon>Actinomycetota</taxon>
        <taxon>Actinomycetes</taxon>
        <taxon>Micromonosporales</taxon>
        <taxon>Micromonosporaceae</taxon>
        <taxon>Actinoplanes</taxon>
    </lineage>
</organism>
<dbReference type="RefSeq" id="WP_317787219.1">
    <property type="nucleotide sequence ID" value="NZ_AP028461.1"/>
</dbReference>
<dbReference type="Pfam" id="PF00378">
    <property type="entry name" value="ECH_1"/>
    <property type="match status" value="1"/>
</dbReference>
<feature type="compositionally biased region" description="Pro residues" evidence="3">
    <location>
        <begin position="251"/>
        <end position="260"/>
    </location>
</feature>
<dbReference type="InterPro" id="IPR040771">
    <property type="entry name" value="TLP1_add_C"/>
</dbReference>
<dbReference type="NCBIfam" id="NF006100">
    <property type="entry name" value="PRK08252.1"/>
    <property type="match status" value="1"/>
</dbReference>
<reference evidence="6" key="1">
    <citation type="journal article" date="2019" name="Int. J. Syst. Evol. Microbiol.">
        <title>The Global Catalogue of Microorganisms (GCM) 10K type strain sequencing project: providing services to taxonomists for standard genome sequencing and annotation.</title>
        <authorList>
            <consortium name="The Broad Institute Genomics Platform"/>
            <consortium name="The Broad Institute Genome Sequencing Center for Infectious Disease"/>
            <person name="Wu L."/>
            <person name="Ma J."/>
        </authorList>
    </citation>
    <scope>NUCLEOTIDE SEQUENCE [LARGE SCALE GENOMIC DNA]</scope>
    <source>
        <strain evidence="6">CCM 7526</strain>
    </source>
</reference>
<comment type="similarity">
    <text evidence="1 2">Belongs to the enoyl-CoA hydratase/isomerase family.</text>
</comment>
<dbReference type="InterPro" id="IPR016039">
    <property type="entry name" value="Thiolase-like"/>
</dbReference>
<dbReference type="InterPro" id="IPR001753">
    <property type="entry name" value="Enoyl-CoA_hydra/iso"/>
</dbReference>
<dbReference type="SUPFAM" id="SSF55961">
    <property type="entry name" value="Bet v1-like"/>
    <property type="match status" value="1"/>
</dbReference>
<dbReference type="Gene3D" id="3.30.530.20">
    <property type="match status" value="1"/>
</dbReference>
<dbReference type="Pfam" id="PF18313">
    <property type="entry name" value="TLP1_add_C"/>
    <property type="match status" value="1"/>
</dbReference>
<dbReference type="InterPro" id="IPR019587">
    <property type="entry name" value="Polyketide_cyclase/dehydratase"/>
</dbReference>
<dbReference type="Gene3D" id="3.40.47.10">
    <property type="match status" value="1"/>
</dbReference>
<dbReference type="EMBL" id="JBHTMK010000031">
    <property type="protein sequence ID" value="MFD1367804.1"/>
    <property type="molecule type" value="Genomic_DNA"/>
</dbReference>
<feature type="region of interest" description="Disordered" evidence="3">
    <location>
        <begin position="397"/>
        <end position="424"/>
    </location>
</feature>
<evidence type="ECO:0000256" key="1">
    <source>
        <dbReference type="ARBA" id="ARBA00005254"/>
    </source>
</evidence>
<dbReference type="Gene3D" id="1.10.12.10">
    <property type="entry name" value="Lyase 2-enoyl-coa Hydratase, Chain A, domain 2"/>
    <property type="match status" value="1"/>
</dbReference>
<dbReference type="Pfam" id="PF10604">
    <property type="entry name" value="Polyketide_cyc2"/>
    <property type="match status" value="1"/>
</dbReference>
<sequence>MPAVVPPRLRAGLAVVRAAAGSLLSRTRPEPVAPPAAIEPPRRFAHPCSVQVTTTAAAAQVFAVLADPARMPDWVLQHTGWIDGAPASFAEGERFRQRIKLMGVPSEVRWTVVGLVPGRAVWFEGTAPMGISVGFYLSVTPAGDGSVVRFDGGVEGGSAEGPLGAMVARNLADAMRKSLDELGAVAAAAGGTPASRSSSSTSGVGTRSAARSAASRDGSRSANRSAASRDGTRSVAPSAASNTGSLSAAPSVPPPGPKPAPIVFGRTGEEIDAWTPVIVGVGQVSDRSTEPAGGDPVSLAVRALRLAAADGGNPEILQKADLVGYVASVSWLYPDGAALLAGQVGAHPKQTVQTTLFGGDGSLRLLNDVAGVIASGHAAIALLGGAEAASTAAAADRAGRDLDWPRQPDGTRPGRIVGGDAPANNDPETTAGLVAPIYLYALIESAVRARLGLSPAEHRERITRLWAGYSEIAAGNPHAWQPTVHTAVELAEPTAANRMISAPYPKLLTANVQVNQGTGIIVCSAAAAQEAGIDQDRWVFLHAGAHATDEWFVTERADLAASPAIKAVGDAVLGHAGIGIDDVEHIDLYACFPSAVQIAALELGLPIDDPTRPLTVTGGLTFAGGPGNNYSSHAIANLVPRLRSDPDGFGLATALGWYLTKHAATVLSARPPRAAYRDIDADHRLRRPPARRALGSWTGPAVLEAYTVPYRRDGVPEATIITAITPDGDRVVLRLPGDTFLRTDPDPAARDVADRLGSGDIANLVGSWVDIAGTTLIAAGDIADVALPAPPEPPLVVEWHGPVTVLRLNRPRVRNAIDLTTARALEKAIDDFEADPDARVAILTGSDTVFSAGMDLKAAARGEYPVTETRGLLGITARPPTKPLIAAVEGAALAGGCELALAADLIVAAEDAAFGIPEVKRGLVAAAGGVLRLAQSLPRGTALELALTGEPMPARRLHELGLINRVTSPGAAFGTALQLAQDIAANAPLAVLLSKRIVDEHRDWGAAEAFDRLSDIAGEVIGSADAQEGIRAYAENRTPIWKG</sequence>
<keyword evidence="6" id="KW-1185">Reference proteome</keyword>
<accession>A0ABW4AB49</accession>
<proteinExistence type="inferred from homology"/>
<dbReference type="Proteomes" id="UP001597183">
    <property type="component" value="Unassembled WGS sequence"/>
</dbReference>
<dbReference type="SUPFAM" id="SSF53901">
    <property type="entry name" value="Thiolase-like"/>
    <property type="match status" value="1"/>
</dbReference>
<dbReference type="Gene3D" id="2.40.50.840">
    <property type="match status" value="1"/>
</dbReference>
<feature type="domain" description="Thiolase-like protein type 1 additional C-terminal" evidence="4">
    <location>
        <begin position="685"/>
        <end position="732"/>
    </location>
</feature>
<name>A0ABW4AB49_9ACTN</name>
<protein>
    <submittedName>
        <fullName evidence="5">Crotonase/enoyl-CoA hydratase family protein</fullName>
    </submittedName>
</protein>
<dbReference type="InterPro" id="IPR014748">
    <property type="entry name" value="Enoyl-CoA_hydra_C"/>
</dbReference>
<feature type="compositionally biased region" description="Low complexity" evidence="3">
    <location>
        <begin position="188"/>
        <end position="229"/>
    </location>
</feature>
<dbReference type="PANTHER" id="PTHR43802">
    <property type="entry name" value="ENOYL-COA HYDRATASE"/>
    <property type="match status" value="1"/>
</dbReference>
<evidence type="ECO:0000313" key="5">
    <source>
        <dbReference type="EMBL" id="MFD1367804.1"/>
    </source>
</evidence>
<dbReference type="Gene3D" id="3.90.226.10">
    <property type="entry name" value="2-enoyl-CoA Hydratase, Chain A, domain 1"/>
    <property type="match status" value="1"/>
</dbReference>
<evidence type="ECO:0000259" key="4">
    <source>
        <dbReference type="Pfam" id="PF18313"/>
    </source>
</evidence>
<evidence type="ECO:0000256" key="3">
    <source>
        <dbReference type="SAM" id="MobiDB-lite"/>
    </source>
</evidence>
<evidence type="ECO:0000313" key="6">
    <source>
        <dbReference type="Proteomes" id="UP001597183"/>
    </source>
</evidence>
<dbReference type="PROSITE" id="PS00166">
    <property type="entry name" value="ENOYL_COA_HYDRATASE"/>
    <property type="match status" value="1"/>
</dbReference>
<dbReference type="InterPro" id="IPR023393">
    <property type="entry name" value="START-like_dom_sf"/>
</dbReference>
<dbReference type="CDD" id="cd06558">
    <property type="entry name" value="crotonase-like"/>
    <property type="match status" value="1"/>
</dbReference>
<dbReference type="PANTHER" id="PTHR43802:SF1">
    <property type="entry name" value="IP11341P-RELATED"/>
    <property type="match status" value="1"/>
</dbReference>
<comment type="caution">
    <text evidence="5">The sequence shown here is derived from an EMBL/GenBank/DDBJ whole genome shotgun (WGS) entry which is preliminary data.</text>
</comment>
<dbReference type="SUPFAM" id="SSF52096">
    <property type="entry name" value="ClpP/crotonase"/>
    <property type="match status" value="1"/>
</dbReference>